<dbReference type="InterPro" id="IPR030878">
    <property type="entry name" value="Ribosomal_uL15"/>
</dbReference>
<evidence type="ECO:0000256" key="4">
    <source>
        <dbReference type="ARBA" id="ARBA00035299"/>
    </source>
</evidence>
<evidence type="ECO:0000256" key="3">
    <source>
        <dbReference type="ARBA" id="ARBA00023274"/>
    </source>
</evidence>
<organism evidence="8 9">
    <name type="scientific">Ridgeia piscesae</name>
    <name type="common">Tubeworm</name>
    <dbReference type="NCBI Taxonomy" id="27915"/>
    <lineage>
        <taxon>Eukaryota</taxon>
        <taxon>Metazoa</taxon>
        <taxon>Spiralia</taxon>
        <taxon>Lophotrochozoa</taxon>
        <taxon>Annelida</taxon>
        <taxon>Polychaeta</taxon>
        <taxon>Sedentaria</taxon>
        <taxon>Canalipalpata</taxon>
        <taxon>Sabellida</taxon>
        <taxon>Siboglinidae</taxon>
        <taxon>Ridgeia</taxon>
    </lineage>
</organism>
<keyword evidence="3" id="KW-0687">Ribonucleoprotein</keyword>
<name>A0AAD9JNC5_RIDPI</name>
<proteinExistence type="inferred from homology"/>
<accession>A0AAD9JNC5</accession>
<dbReference type="PANTHER" id="PTHR12934:SF11">
    <property type="entry name" value="LARGE RIBOSOMAL SUBUNIT PROTEIN UL15M"/>
    <property type="match status" value="1"/>
</dbReference>
<evidence type="ECO:0000256" key="2">
    <source>
        <dbReference type="ARBA" id="ARBA00022980"/>
    </source>
</evidence>
<dbReference type="InterPro" id="IPR005749">
    <property type="entry name" value="Ribosomal_uL15_bac-type"/>
</dbReference>
<dbReference type="SUPFAM" id="SSF52080">
    <property type="entry name" value="Ribosomal proteins L15p and L18e"/>
    <property type="match status" value="1"/>
</dbReference>
<evidence type="ECO:0000313" key="8">
    <source>
        <dbReference type="EMBL" id="KAK2155901.1"/>
    </source>
</evidence>
<dbReference type="Pfam" id="PF00828">
    <property type="entry name" value="Ribosomal_L27A"/>
    <property type="match status" value="1"/>
</dbReference>
<dbReference type="InterPro" id="IPR036227">
    <property type="entry name" value="Ribosomal_uL15/eL18_sf"/>
</dbReference>
<feature type="domain" description="Large ribosomal subunit protein uL15/eL18" evidence="7">
    <location>
        <begin position="90"/>
        <end position="169"/>
    </location>
</feature>
<dbReference type="GO" id="GO:0005762">
    <property type="term" value="C:mitochondrial large ribosomal subunit"/>
    <property type="evidence" value="ECO:0007669"/>
    <property type="project" value="TreeGrafter"/>
</dbReference>
<dbReference type="PANTHER" id="PTHR12934">
    <property type="entry name" value="50S RIBOSOMAL PROTEIN L15"/>
    <property type="match status" value="1"/>
</dbReference>
<dbReference type="GO" id="GO:0003735">
    <property type="term" value="F:structural constituent of ribosome"/>
    <property type="evidence" value="ECO:0007669"/>
    <property type="project" value="InterPro"/>
</dbReference>
<evidence type="ECO:0000256" key="6">
    <source>
        <dbReference type="SAM" id="MobiDB-lite"/>
    </source>
</evidence>
<dbReference type="Proteomes" id="UP001209878">
    <property type="component" value="Unassembled WGS sequence"/>
</dbReference>
<dbReference type="EMBL" id="JAODUO010002027">
    <property type="protein sequence ID" value="KAK2155901.1"/>
    <property type="molecule type" value="Genomic_DNA"/>
</dbReference>
<keyword evidence="2" id="KW-0689">Ribosomal protein</keyword>
<comment type="caution">
    <text evidence="8">The sequence shown here is derived from an EMBL/GenBank/DDBJ whole genome shotgun (WGS) entry which is preliminary data.</text>
</comment>
<reference evidence="8" key="1">
    <citation type="journal article" date="2023" name="Mol. Biol. Evol.">
        <title>Third-Generation Sequencing Reveals the Adaptive Role of the Epigenome in Three Deep-Sea Polychaetes.</title>
        <authorList>
            <person name="Perez M."/>
            <person name="Aroh O."/>
            <person name="Sun Y."/>
            <person name="Lan Y."/>
            <person name="Juniper S.K."/>
            <person name="Young C.R."/>
            <person name="Angers B."/>
            <person name="Qian P.Y."/>
        </authorList>
    </citation>
    <scope>NUCLEOTIDE SEQUENCE</scope>
    <source>
        <strain evidence="8">R07B-5</strain>
    </source>
</reference>
<dbReference type="HAMAP" id="MF_01341">
    <property type="entry name" value="Ribosomal_uL15"/>
    <property type="match status" value="1"/>
</dbReference>
<dbReference type="GO" id="GO:0006412">
    <property type="term" value="P:translation"/>
    <property type="evidence" value="ECO:0007669"/>
    <property type="project" value="InterPro"/>
</dbReference>
<feature type="compositionally biased region" description="Gly residues" evidence="6">
    <location>
        <begin position="38"/>
        <end position="50"/>
    </location>
</feature>
<evidence type="ECO:0000256" key="1">
    <source>
        <dbReference type="ARBA" id="ARBA00007320"/>
    </source>
</evidence>
<dbReference type="InterPro" id="IPR021131">
    <property type="entry name" value="Ribosomal_uL15/eL18"/>
</dbReference>
<sequence length="335" mass="38399">MSGVERALGLLRNLPRVSLSNLKPLPGSRYKRKQRIGQSGGRKCGRGNKGQGQRNTLPRIGFEGGSTPFYLLIPHEPYYRGIHARRQYPPLSLLQLQRLIDLNMVDVNEPIDLTTLCNTKVFQVNTRKQQYGVNLTDEGADIFEARVHLEVQWTNEQTIAAVEKNGGMILTRFYDPDCINAMQDPAAFFKKGRPIPRCKLPPIDALRYYSDANNRGYLADPEKIREARIILAQKYGYALPDISEDPHFEMLMRRKDPRQIWFGLEPGWVVNVKDKVILKPTDEMLKEVLQVIIAGTITDFSSNSASKVFIMLTVQKVELFEEHLCRRWSHLCIFQ</sequence>
<evidence type="ECO:0000313" key="9">
    <source>
        <dbReference type="Proteomes" id="UP001209878"/>
    </source>
</evidence>
<gene>
    <name evidence="8" type="ORF">NP493_2030g00000</name>
</gene>
<evidence type="ECO:0000256" key="5">
    <source>
        <dbReference type="ARBA" id="ARBA00035423"/>
    </source>
</evidence>
<feature type="region of interest" description="Disordered" evidence="6">
    <location>
        <begin position="22"/>
        <end position="60"/>
    </location>
</feature>
<evidence type="ECO:0000259" key="7">
    <source>
        <dbReference type="Pfam" id="PF00828"/>
    </source>
</evidence>
<dbReference type="AlphaFoldDB" id="A0AAD9JNC5"/>
<protein>
    <recommendedName>
        <fullName evidence="4">Large ribosomal subunit protein uL15m</fullName>
    </recommendedName>
    <alternativeName>
        <fullName evidence="5">39S ribosomal protein L15, mitochondrial</fullName>
    </alternativeName>
</protein>
<comment type="similarity">
    <text evidence="1">Belongs to the universal ribosomal protein uL15 family.</text>
</comment>
<keyword evidence="9" id="KW-1185">Reference proteome</keyword>